<proteinExistence type="predicted"/>
<gene>
    <name evidence="1" type="ORF">HOLDEFILI_01712</name>
</gene>
<evidence type="ECO:0000313" key="1">
    <source>
        <dbReference type="EMBL" id="EEF68125.1"/>
    </source>
</evidence>
<dbReference type="EMBL" id="ACCF01000095">
    <property type="protein sequence ID" value="EEF68125.1"/>
    <property type="molecule type" value="Genomic_DNA"/>
</dbReference>
<dbReference type="Proteomes" id="UP000005950">
    <property type="component" value="Unassembled WGS sequence"/>
</dbReference>
<accession>B9Y7B6</accession>
<comment type="caution">
    <text evidence="1">The sequence shown here is derived from an EMBL/GenBank/DDBJ whole genome shotgun (WGS) entry which is preliminary data.</text>
</comment>
<reference evidence="1 2" key="1">
    <citation type="submission" date="2008-12" db="EMBL/GenBank/DDBJ databases">
        <authorList>
            <person name="Fulton L."/>
            <person name="Clifton S."/>
            <person name="Fulton B."/>
            <person name="Xu J."/>
            <person name="Minx P."/>
            <person name="Pepin K.H."/>
            <person name="Johnson M."/>
            <person name="Bhonagiri V."/>
            <person name="Nash W.E."/>
            <person name="Mardis E.R."/>
            <person name="Wilson R.K."/>
        </authorList>
    </citation>
    <scope>NUCLEOTIDE SEQUENCE [LARGE SCALE GENOMIC DNA]</scope>
    <source>
        <strain evidence="1 2">DSM 12042</strain>
    </source>
</reference>
<evidence type="ECO:0000313" key="2">
    <source>
        <dbReference type="Proteomes" id="UP000005950"/>
    </source>
</evidence>
<dbReference type="AlphaFoldDB" id="B9Y7B6"/>
<sequence length="44" mass="5199">MVKPPVLSNRYHYKTKGLIFKPRFSTSSCFFRIFTGFFQALSHL</sequence>
<name>B9Y7B6_9FIRM</name>
<reference evidence="1 2" key="2">
    <citation type="submission" date="2009-02" db="EMBL/GenBank/DDBJ databases">
        <title>Draft genome sequence of Holdemania filiformis DSM 12042.</title>
        <authorList>
            <person name="Sudarsanam P."/>
            <person name="Ley R."/>
            <person name="Guruge J."/>
            <person name="Turnbaugh P.J."/>
            <person name="Mahowald M."/>
            <person name="Liep D."/>
            <person name="Gordon J."/>
        </authorList>
    </citation>
    <scope>NUCLEOTIDE SEQUENCE [LARGE SCALE GENOMIC DNA]</scope>
    <source>
        <strain evidence="1 2">DSM 12042</strain>
    </source>
</reference>
<organism evidence="1 2">
    <name type="scientific">Holdemania filiformis DSM 12042</name>
    <dbReference type="NCBI Taxonomy" id="545696"/>
    <lineage>
        <taxon>Bacteria</taxon>
        <taxon>Bacillati</taxon>
        <taxon>Bacillota</taxon>
        <taxon>Erysipelotrichia</taxon>
        <taxon>Erysipelotrichales</taxon>
        <taxon>Erysipelotrichaceae</taxon>
        <taxon>Holdemania</taxon>
    </lineage>
</organism>
<protein>
    <submittedName>
        <fullName evidence="1">Uncharacterized protein</fullName>
    </submittedName>
</protein>
<dbReference type="HOGENOM" id="CLU_3217205_0_0_9"/>